<dbReference type="CDD" id="cd10747">
    <property type="entry name" value="DnaJ_C"/>
    <property type="match status" value="1"/>
</dbReference>
<dbReference type="EMBL" id="MEUA01000002">
    <property type="protein sequence ID" value="OGC16814.1"/>
    <property type="molecule type" value="Genomic_DNA"/>
</dbReference>
<dbReference type="AlphaFoldDB" id="A0A1F4S8S8"/>
<comment type="domain">
    <text evidence="13">The J domain is necessary and sufficient to stimulate DnaK ATPase activity. Zinc center 1 plays an important role in the autonomous, DnaK-independent chaperone activity of DnaJ. Zinc center 2 is essential for interaction with DnaK and for DnaJ activity.</text>
</comment>
<dbReference type="Gene3D" id="2.10.230.10">
    <property type="entry name" value="Heat shock protein DnaJ, cysteine-rich domain"/>
    <property type="match status" value="1"/>
</dbReference>
<comment type="subcellular location">
    <subcellularLocation>
        <location evidence="1 13">Cytoplasm</location>
    </subcellularLocation>
</comment>
<evidence type="ECO:0000256" key="2">
    <source>
        <dbReference type="ARBA" id="ARBA00011738"/>
    </source>
</evidence>
<keyword evidence="9 13" id="KW-0346">Stress response</keyword>
<evidence type="ECO:0000259" key="15">
    <source>
        <dbReference type="PROSITE" id="PS50076"/>
    </source>
</evidence>
<keyword evidence="7 13" id="KW-0863">Zinc-finger</keyword>
<feature type="binding site" evidence="13">
    <location>
        <position position="152"/>
    </location>
    <ligand>
        <name>Zn(2+)</name>
        <dbReference type="ChEBI" id="CHEBI:29105"/>
        <label>1</label>
    </ligand>
</feature>
<keyword evidence="8 13" id="KW-0862">Zinc</keyword>
<keyword evidence="6 13" id="KW-0677">Repeat</keyword>
<dbReference type="InterPro" id="IPR001623">
    <property type="entry name" value="DnaJ_domain"/>
</dbReference>
<organism evidence="17 18">
    <name type="scientific">candidate division WOR-1 bacterium RIFOXYB2_FULL_36_35</name>
    <dbReference type="NCBI Taxonomy" id="1802578"/>
    <lineage>
        <taxon>Bacteria</taxon>
        <taxon>Bacillati</taxon>
        <taxon>Saganbacteria</taxon>
    </lineage>
</organism>
<dbReference type="HAMAP" id="MF_01152">
    <property type="entry name" value="DnaJ"/>
    <property type="match status" value="1"/>
</dbReference>
<dbReference type="PANTHER" id="PTHR43096:SF52">
    <property type="entry name" value="DNAJ HOMOLOG 1, MITOCHONDRIAL-RELATED"/>
    <property type="match status" value="1"/>
</dbReference>
<dbReference type="InterPro" id="IPR002939">
    <property type="entry name" value="DnaJ_C"/>
</dbReference>
<sequence length="360" mass="39266">MANKDYYNILGVNKNASQDEIKKAFRSAARKYHPDVNKEHGSPEKFKEINEAYQVLGDTQKRQQYDQFGTAGPGFSGGEAGFSGFDFGDFSNFDGFGDIFDVFFGGQRRGTSRSGRQDGADLRYDLEVTLEEAFSGTEKEIEIIHLTACHTCKGSGAKPGTIPSKCSSCNGTGQIRRTQRTPLGAFSQVSTCPTCNGSGATITSTCSTCSGSGREKQKHTIKIKVPQGIESNYRLRVSGAGDAGIKGGAPGDLYVFVQVKENPVFEREGANLYTKQPIPFVKAALGSEIEVKAIDGTATLKIPAGTQSGTIFRFKEKGMHYVGSRRRGDFMVVIEIETPKNLTNEQKELLKKFGQIRREI</sequence>
<comment type="function">
    <text evidence="13">Participates actively in the response to hyperosmotic and heat shock by preventing the aggregation of stress-denatured proteins and by disaggregating proteins, also in an autonomous, DnaK-independent fashion. Unfolded proteins bind initially to DnaJ; upon interaction with the DnaJ-bound protein, DnaK hydrolyzes its bound ATP, resulting in the formation of a stable complex. GrpE releases ADP from DnaK; ATP binding to DnaK triggers the release of the substrate protein, thus completing the reaction cycle. Several rounds of ATP-dependent interactions between DnaJ, DnaK and GrpE are required for fully efficient folding. Also involved, together with DnaK and GrpE, in the DNA replication of plasmids through activation of initiation proteins.</text>
</comment>
<dbReference type="SUPFAM" id="SSF46565">
    <property type="entry name" value="Chaperone J-domain"/>
    <property type="match status" value="1"/>
</dbReference>
<feature type="binding site" evidence="13">
    <location>
        <position position="206"/>
    </location>
    <ligand>
        <name>Zn(2+)</name>
        <dbReference type="ChEBI" id="CHEBI:29105"/>
        <label>1</label>
    </ligand>
</feature>
<comment type="caution">
    <text evidence="17">The sequence shown here is derived from an EMBL/GenBank/DDBJ whole genome shotgun (WGS) entry which is preliminary data.</text>
</comment>
<evidence type="ECO:0000256" key="10">
    <source>
        <dbReference type="ARBA" id="ARBA00023186"/>
    </source>
</evidence>
<dbReference type="Pfam" id="PF00226">
    <property type="entry name" value="DnaJ"/>
    <property type="match status" value="1"/>
</dbReference>
<dbReference type="PROSITE" id="PS50076">
    <property type="entry name" value="DNAJ_2"/>
    <property type="match status" value="1"/>
</dbReference>
<dbReference type="Gene3D" id="2.60.260.20">
    <property type="entry name" value="Urease metallochaperone UreE, N-terminal domain"/>
    <property type="match status" value="2"/>
</dbReference>
<keyword evidence="10 13" id="KW-0143">Chaperone</keyword>
<evidence type="ECO:0000256" key="8">
    <source>
        <dbReference type="ARBA" id="ARBA00022833"/>
    </source>
</evidence>
<protein>
    <recommendedName>
        <fullName evidence="12 13">Chaperone protein DnaJ</fullName>
    </recommendedName>
</protein>
<dbReference type="GO" id="GO:0005524">
    <property type="term" value="F:ATP binding"/>
    <property type="evidence" value="ECO:0007669"/>
    <property type="project" value="InterPro"/>
</dbReference>
<evidence type="ECO:0000256" key="6">
    <source>
        <dbReference type="ARBA" id="ARBA00022737"/>
    </source>
</evidence>
<feature type="repeat" description="CXXCXGXG motif" evidence="13">
    <location>
        <begin position="192"/>
        <end position="199"/>
    </location>
</feature>
<evidence type="ECO:0000313" key="17">
    <source>
        <dbReference type="EMBL" id="OGC16814.1"/>
    </source>
</evidence>
<comment type="cofactor">
    <cofactor evidence="13">
        <name>Zn(2+)</name>
        <dbReference type="ChEBI" id="CHEBI:29105"/>
    </cofactor>
    <text evidence="13">Binds 2 Zn(2+) ions per monomer.</text>
</comment>
<dbReference type="FunFam" id="2.60.260.20:FF:000004">
    <property type="entry name" value="Molecular chaperone DnaJ"/>
    <property type="match status" value="1"/>
</dbReference>
<dbReference type="SUPFAM" id="SSF49493">
    <property type="entry name" value="HSP40/DnaJ peptide-binding domain"/>
    <property type="match status" value="2"/>
</dbReference>
<dbReference type="GO" id="GO:0006260">
    <property type="term" value="P:DNA replication"/>
    <property type="evidence" value="ECO:0007669"/>
    <property type="project" value="UniProtKB-KW"/>
</dbReference>
<dbReference type="Proteomes" id="UP000177905">
    <property type="component" value="Unassembled WGS sequence"/>
</dbReference>
<feature type="binding site" evidence="13">
    <location>
        <position position="169"/>
    </location>
    <ligand>
        <name>Zn(2+)</name>
        <dbReference type="ChEBI" id="CHEBI:29105"/>
        <label>2</label>
    </ligand>
</feature>
<evidence type="ECO:0000256" key="14">
    <source>
        <dbReference type="PROSITE-ProRule" id="PRU00546"/>
    </source>
</evidence>
<evidence type="ECO:0000256" key="4">
    <source>
        <dbReference type="ARBA" id="ARBA00022705"/>
    </source>
</evidence>
<dbReference type="PROSITE" id="PS51188">
    <property type="entry name" value="ZF_CR"/>
    <property type="match status" value="1"/>
</dbReference>
<feature type="zinc finger region" description="CR-type" evidence="14">
    <location>
        <begin position="136"/>
        <end position="218"/>
    </location>
</feature>
<dbReference type="InterPro" id="IPR036869">
    <property type="entry name" value="J_dom_sf"/>
</dbReference>
<dbReference type="SUPFAM" id="SSF57938">
    <property type="entry name" value="DnaJ/Hsp40 cysteine-rich domain"/>
    <property type="match status" value="1"/>
</dbReference>
<evidence type="ECO:0000256" key="11">
    <source>
        <dbReference type="ARBA" id="ARBA00061004"/>
    </source>
</evidence>
<dbReference type="GO" id="GO:0005737">
    <property type="term" value="C:cytoplasm"/>
    <property type="evidence" value="ECO:0007669"/>
    <property type="project" value="UniProtKB-SubCell"/>
</dbReference>
<accession>A0A1F4S8S8</accession>
<dbReference type="InterPro" id="IPR018253">
    <property type="entry name" value="DnaJ_domain_CS"/>
</dbReference>
<dbReference type="NCBIfam" id="NF008035">
    <property type="entry name" value="PRK10767.1"/>
    <property type="match status" value="1"/>
</dbReference>
<evidence type="ECO:0000256" key="5">
    <source>
        <dbReference type="ARBA" id="ARBA00022723"/>
    </source>
</evidence>
<evidence type="ECO:0000256" key="1">
    <source>
        <dbReference type="ARBA" id="ARBA00004496"/>
    </source>
</evidence>
<dbReference type="PANTHER" id="PTHR43096">
    <property type="entry name" value="DNAJ HOMOLOG 1, MITOCHONDRIAL-RELATED"/>
    <property type="match status" value="1"/>
</dbReference>
<feature type="domain" description="J" evidence="15">
    <location>
        <begin position="5"/>
        <end position="69"/>
    </location>
</feature>
<dbReference type="Pfam" id="PF01556">
    <property type="entry name" value="DnaJ_C"/>
    <property type="match status" value="1"/>
</dbReference>
<dbReference type="Gene3D" id="1.10.287.110">
    <property type="entry name" value="DnaJ domain"/>
    <property type="match status" value="1"/>
</dbReference>
<name>A0A1F4S8S8_UNCSA</name>
<comment type="similarity">
    <text evidence="11 13">Belongs to the DnaJ family.</text>
</comment>
<feature type="binding site" evidence="13">
    <location>
        <position position="195"/>
    </location>
    <ligand>
        <name>Zn(2+)</name>
        <dbReference type="ChEBI" id="CHEBI:29105"/>
        <label>2</label>
    </ligand>
</feature>
<dbReference type="FunFam" id="1.10.287.110:FF:000031">
    <property type="entry name" value="Molecular chaperone DnaJ"/>
    <property type="match status" value="1"/>
</dbReference>
<feature type="binding site" evidence="13">
    <location>
        <position position="166"/>
    </location>
    <ligand>
        <name>Zn(2+)</name>
        <dbReference type="ChEBI" id="CHEBI:29105"/>
        <label>2</label>
    </ligand>
</feature>
<gene>
    <name evidence="13" type="primary">dnaJ</name>
    <name evidence="17" type="ORF">A2290_08015</name>
</gene>
<dbReference type="FunFam" id="2.10.230.10:FF:000002">
    <property type="entry name" value="Molecular chaperone DnaJ"/>
    <property type="match status" value="1"/>
</dbReference>
<feature type="repeat" description="CXXCXGXG motif" evidence="13">
    <location>
        <begin position="149"/>
        <end position="156"/>
    </location>
</feature>
<dbReference type="InterPro" id="IPR036410">
    <property type="entry name" value="HSP_DnaJ_Cys-rich_dom_sf"/>
</dbReference>
<feature type="repeat" description="CXXCXGXG motif" evidence="13">
    <location>
        <begin position="206"/>
        <end position="213"/>
    </location>
</feature>
<proteinExistence type="inferred from homology"/>
<reference evidence="17 18" key="1">
    <citation type="journal article" date="2016" name="Nat. Commun.">
        <title>Thousands of microbial genomes shed light on interconnected biogeochemical processes in an aquifer system.</title>
        <authorList>
            <person name="Anantharaman K."/>
            <person name="Brown C.T."/>
            <person name="Hug L.A."/>
            <person name="Sharon I."/>
            <person name="Castelle C.J."/>
            <person name="Probst A.J."/>
            <person name="Thomas B.C."/>
            <person name="Singh A."/>
            <person name="Wilkins M.J."/>
            <person name="Karaoz U."/>
            <person name="Brodie E.L."/>
            <person name="Williams K.H."/>
            <person name="Hubbard S.S."/>
            <person name="Banfield J.F."/>
        </authorList>
    </citation>
    <scope>NUCLEOTIDE SEQUENCE [LARGE SCALE GENOMIC DNA]</scope>
</reference>
<dbReference type="GO" id="GO:0051082">
    <property type="term" value="F:unfolded protein binding"/>
    <property type="evidence" value="ECO:0007669"/>
    <property type="project" value="UniProtKB-UniRule"/>
</dbReference>
<feature type="binding site" evidence="13">
    <location>
        <position position="192"/>
    </location>
    <ligand>
        <name>Zn(2+)</name>
        <dbReference type="ChEBI" id="CHEBI:29105"/>
        <label>2</label>
    </ligand>
</feature>
<dbReference type="GO" id="GO:0031072">
    <property type="term" value="F:heat shock protein binding"/>
    <property type="evidence" value="ECO:0007669"/>
    <property type="project" value="InterPro"/>
</dbReference>
<dbReference type="NCBIfam" id="TIGR02349">
    <property type="entry name" value="DnaJ_bact"/>
    <property type="match status" value="1"/>
</dbReference>
<dbReference type="GO" id="GO:0042026">
    <property type="term" value="P:protein refolding"/>
    <property type="evidence" value="ECO:0007669"/>
    <property type="project" value="TreeGrafter"/>
</dbReference>
<dbReference type="InterPro" id="IPR008971">
    <property type="entry name" value="HSP40/DnaJ_pept-bd"/>
</dbReference>
<evidence type="ECO:0000256" key="7">
    <source>
        <dbReference type="ARBA" id="ARBA00022771"/>
    </source>
</evidence>
<keyword evidence="3 13" id="KW-0963">Cytoplasm</keyword>
<keyword evidence="5 13" id="KW-0479">Metal-binding</keyword>
<feature type="domain" description="CR-type" evidence="16">
    <location>
        <begin position="136"/>
        <end position="218"/>
    </location>
</feature>
<dbReference type="PRINTS" id="PR00625">
    <property type="entry name" value="JDOMAIN"/>
</dbReference>
<comment type="subunit">
    <text evidence="2 13">Homodimer.</text>
</comment>
<evidence type="ECO:0000256" key="3">
    <source>
        <dbReference type="ARBA" id="ARBA00022490"/>
    </source>
</evidence>
<dbReference type="GO" id="GO:0008270">
    <property type="term" value="F:zinc ion binding"/>
    <property type="evidence" value="ECO:0007669"/>
    <property type="project" value="UniProtKB-UniRule"/>
</dbReference>
<dbReference type="InterPro" id="IPR012724">
    <property type="entry name" value="DnaJ"/>
</dbReference>
<evidence type="ECO:0000256" key="9">
    <source>
        <dbReference type="ARBA" id="ARBA00023016"/>
    </source>
</evidence>
<evidence type="ECO:0000259" key="16">
    <source>
        <dbReference type="PROSITE" id="PS51188"/>
    </source>
</evidence>
<dbReference type="SMART" id="SM00271">
    <property type="entry name" value="DnaJ"/>
    <property type="match status" value="1"/>
</dbReference>
<feature type="repeat" description="CXXCXGXG motif" evidence="13">
    <location>
        <begin position="166"/>
        <end position="173"/>
    </location>
</feature>
<dbReference type="InterPro" id="IPR001305">
    <property type="entry name" value="HSP_DnaJ_Cys-rich_dom"/>
</dbReference>
<dbReference type="CDD" id="cd06257">
    <property type="entry name" value="DnaJ"/>
    <property type="match status" value="1"/>
</dbReference>
<feature type="binding site" evidence="13">
    <location>
        <position position="149"/>
    </location>
    <ligand>
        <name>Zn(2+)</name>
        <dbReference type="ChEBI" id="CHEBI:29105"/>
        <label>1</label>
    </ligand>
</feature>
<evidence type="ECO:0000256" key="12">
    <source>
        <dbReference type="ARBA" id="ARBA00067609"/>
    </source>
</evidence>
<keyword evidence="4 13" id="KW-0235">DNA replication</keyword>
<evidence type="ECO:0000256" key="13">
    <source>
        <dbReference type="HAMAP-Rule" id="MF_01152"/>
    </source>
</evidence>
<dbReference type="Pfam" id="PF00684">
    <property type="entry name" value="DnaJ_CXXCXGXG"/>
    <property type="match status" value="1"/>
</dbReference>
<evidence type="ECO:0000313" key="18">
    <source>
        <dbReference type="Proteomes" id="UP000177905"/>
    </source>
</evidence>
<feature type="binding site" evidence="13">
    <location>
        <position position="209"/>
    </location>
    <ligand>
        <name>Zn(2+)</name>
        <dbReference type="ChEBI" id="CHEBI:29105"/>
        <label>1</label>
    </ligand>
</feature>
<dbReference type="PROSITE" id="PS00636">
    <property type="entry name" value="DNAJ_1"/>
    <property type="match status" value="1"/>
</dbReference>
<dbReference type="GO" id="GO:0009408">
    <property type="term" value="P:response to heat"/>
    <property type="evidence" value="ECO:0007669"/>
    <property type="project" value="InterPro"/>
</dbReference>